<organism evidence="7 8">
    <name type="scientific">Clostridium argentinense CDC 2741</name>
    <dbReference type="NCBI Taxonomy" id="1418104"/>
    <lineage>
        <taxon>Bacteria</taxon>
        <taxon>Bacillati</taxon>
        <taxon>Bacillota</taxon>
        <taxon>Clostridia</taxon>
        <taxon>Eubacteriales</taxon>
        <taxon>Clostridiaceae</taxon>
        <taxon>Clostridium</taxon>
    </lineage>
</organism>
<dbReference type="Pfam" id="PF13237">
    <property type="entry name" value="Fer4_10"/>
    <property type="match status" value="1"/>
</dbReference>
<dbReference type="EMBL" id="AYSO01000020">
    <property type="protein sequence ID" value="KIE44843.1"/>
    <property type="molecule type" value="Genomic_DNA"/>
</dbReference>
<sequence>MQVMDFSPANCKNCYKCVRTCSVKAIEVKNHQAKIIEERCIACGHCFVVCPQNARNILSDLEHIKSAIKNDDKVIAQIAPAFRGFFENSPKIVTALKKMGFQIVEEVSIGAELVSQSYEEIIRESEKKEFLTSCCPSVIMLIEQYYPELISNILPVVSPMIAHGKVIKSRHPDSFVVFVGPCISKKYEALLEENKGIVDAVVTFDELIQWIGEENINIDNLEESNVDNYGSRRGSSYPLSGGILSAIKSTALSKNIDLIKVDGTENCKSLLEALKNNDLKNVCVELSICNESCLGGPGGTAQGGTPFKRIQNLHKYITRREKETIREINYKSPLMDLSRTFKDRSIKRYIPTEEEIKEILHKMGKYEKEDELNCGACGYDSCYKKAIAVSQNMSQIDMCLPYMRSIAERMSNEIFQNSPNAILLLDNSLNIVEINPIAKKIFKVENKDLSEVSISTIMDDTTFKKVIENKKSIPKQKVSYLEYDYYAYRSIIYMEKQSALLVIYTDITEEENRKLELTKIKENTLDVTQTIIDKQMRVAQEIASLLGETTAETKVALMKLKKVLKEEKEV</sequence>
<dbReference type="InterPro" id="IPR017896">
    <property type="entry name" value="4Fe4S_Fe-S-bd"/>
</dbReference>
<dbReference type="PROSITE" id="PS51656">
    <property type="entry name" value="4FE4S"/>
    <property type="match status" value="1"/>
</dbReference>
<dbReference type="InterPro" id="IPR017900">
    <property type="entry name" value="4Fe4S_Fe_S_CS"/>
</dbReference>
<dbReference type="STRING" id="29341.RSJ17_04605"/>
<evidence type="ECO:0000256" key="4">
    <source>
        <dbReference type="ARBA" id="ARBA00023014"/>
    </source>
</evidence>
<evidence type="ECO:0000256" key="2">
    <source>
        <dbReference type="ARBA" id="ARBA00022723"/>
    </source>
</evidence>
<proteinExistence type="predicted"/>
<name>A0A0C1U000_9CLOT</name>
<keyword evidence="2" id="KW-0479">Metal-binding</keyword>
<reference evidence="7 8" key="1">
    <citation type="journal article" date="2015" name="Infect. Genet. Evol.">
        <title>Genomic sequences of six botulinum neurotoxin-producing strains representing three clostridial species illustrate the mobility and diversity of botulinum neurotoxin genes.</title>
        <authorList>
            <person name="Smith T.J."/>
            <person name="Hill K.K."/>
            <person name="Xie G."/>
            <person name="Foley B.T."/>
            <person name="Williamson C.H."/>
            <person name="Foster J.T."/>
            <person name="Johnson S.L."/>
            <person name="Chertkov O."/>
            <person name="Teshima H."/>
            <person name="Gibbons H.S."/>
            <person name="Johnsky L.A."/>
            <person name="Karavis M.A."/>
            <person name="Smith L.A."/>
        </authorList>
    </citation>
    <scope>NUCLEOTIDE SEQUENCE [LARGE SCALE GENOMIC DNA]</scope>
    <source>
        <strain evidence="7 8">CDC 2741</strain>
    </source>
</reference>
<dbReference type="AlphaFoldDB" id="A0A0C1U000"/>
<dbReference type="InterPro" id="IPR050340">
    <property type="entry name" value="Cytosolic_Fe-S_CAF"/>
</dbReference>
<dbReference type="Proteomes" id="UP000031366">
    <property type="component" value="Unassembled WGS sequence"/>
</dbReference>
<dbReference type="InterPro" id="IPR035965">
    <property type="entry name" value="PAS-like_dom_sf"/>
</dbReference>
<dbReference type="Gene3D" id="3.30.450.20">
    <property type="entry name" value="PAS domain"/>
    <property type="match status" value="1"/>
</dbReference>
<dbReference type="Gene3D" id="3.40.950.10">
    <property type="entry name" value="Fe-only Hydrogenase (Larger Subunit), Chain L, domain 3"/>
    <property type="match status" value="1"/>
</dbReference>
<dbReference type="Gene3D" id="1.10.15.40">
    <property type="entry name" value="Electron transport complex subunit B, putative Fe-S cluster"/>
    <property type="match status" value="1"/>
</dbReference>
<evidence type="ECO:0000259" key="5">
    <source>
        <dbReference type="PROSITE" id="PS51379"/>
    </source>
</evidence>
<keyword evidence="4" id="KW-0411">Iron-sulfur</keyword>
<evidence type="ECO:0000256" key="1">
    <source>
        <dbReference type="ARBA" id="ARBA00022485"/>
    </source>
</evidence>
<dbReference type="Gene3D" id="3.30.70.20">
    <property type="match status" value="1"/>
</dbReference>
<feature type="domain" description="4Fe-4S ferredoxin-type" evidence="5">
    <location>
        <begin position="31"/>
        <end position="60"/>
    </location>
</feature>
<dbReference type="Pfam" id="PF02906">
    <property type="entry name" value="Fe_hyd_lg_C"/>
    <property type="match status" value="1"/>
</dbReference>
<dbReference type="PROSITE" id="PS00198">
    <property type="entry name" value="4FE4S_FER_1"/>
    <property type="match status" value="1"/>
</dbReference>
<keyword evidence="3" id="KW-0408">Iron</keyword>
<evidence type="ECO:0000313" key="7">
    <source>
        <dbReference type="EMBL" id="KIE44843.1"/>
    </source>
</evidence>
<keyword evidence="1" id="KW-0004">4Fe-4S</keyword>
<dbReference type="PROSITE" id="PS51379">
    <property type="entry name" value="4FE4S_FER_2"/>
    <property type="match status" value="2"/>
</dbReference>
<dbReference type="PANTHER" id="PTHR11615">
    <property type="entry name" value="NITRATE, FORMATE, IRON DEHYDROGENASE"/>
    <property type="match status" value="1"/>
</dbReference>
<dbReference type="SUPFAM" id="SSF55785">
    <property type="entry name" value="PYP-like sensor domain (PAS domain)"/>
    <property type="match status" value="1"/>
</dbReference>
<dbReference type="GO" id="GO:0046872">
    <property type="term" value="F:metal ion binding"/>
    <property type="evidence" value="ECO:0007669"/>
    <property type="project" value="UniProtKB-KW"/>
</dbReference>
<gene>
    <name evidence="7" type="ORF">U732_361</name>
</gene>
<dbReference type="Pfam" id="PF04060">
    <property type="entry name" value="FeS"/>
    <property type="match status" value="1"/>
</dbReference>
<dbReference type="InterPro" id="IPR007202">
    <property type="entry name" value="4Fe-4S_dom"/>
</dbReference>
<feature type="domain" description="4Fe-4S ferredoxin-type" evidence="5">
    <location>
        <begin position="2"/>
        <end position="30"/>
    </location>
</feature>
<dbReference type="OrthoDB" id="9798098at2"/>
<keyword evidence="8" id="KW-1185">Reference proteome</keyword>
<dbReference type="InterPro" id="IPR000014">
    <property type="entry name" value="PAS"/>
</dbReference>
<accession>A0A0C1U000</accession>
<dbReference type="InterPro" id="IPR004108">
    <property type="entry name" value="Fe_hydrogenase_lsu_C"/>
</dbReference>
<dbReference type="SMART" id="SM00091">
    <property type="entry name" value="PAS"/>
    <property type="match status" value="1"/>
</dbReference>
<evidence type="ECO:0000259" key="6">
    <source>
        <dbReference type="PROSITE" id="PS51656"/>
    </source>
</evidence>
<evidence type="ECO:0000313" key="8">
    <source>
        <dbReference type="Proteomes" id="UP000031366"/>
    </source>
</evidence>
<evidence type="ECO:0000256" key="3">
    <source>
        <dbReference type="ARBA" id="ARBA00023004"/>
    </source>
</evidence>
<comment type="caution">
    <text evidence="7">The sequence shown here is derived from an EMBL/GenBank/DDBJ whole genome shotgun (WGS) entry which is preliminary data.</text>
</comment>
<protein>
    <submittedName>
        <fullName evidence="7">Fe-S cluster family protein</fullName>
    </submittedName>
</protein>
<dbReference type="GO" id="GO:0051539">
    <property type="term" value="F:4 iron, 4 sulfur cluster binding"/>
    <property type="evidence" value="ECO:0007669"/>
    <property type="project" value="UniProtKB-KW"/>
</dbReference>
<dbReference type="Gene3D" id="3.40.50.1780">
    <property type="match status" value="1"/>
</dbReference>
<dbReference type="SUPFAM" id="SSF53920">
    <property type="entry name" value="Fe-only hydrogenase"/>
    <property type="match status" value="1"/>
</dbReference>
<dbReference type="InterPro" id="IPR009016">
    <property type="entry name" value="Fe_hydrogenase"/>
</dbReference>
<feature type="domain" description="4Fe-4S" evidence="6">
    <location>
        <begin position="355"/>
        <end position="416"/>
    </location>
</feature>
<dbReference type="SUPFAM" id="SSF54862">
    <property type="entry name" value="4Fe-4S ferredoxins"/>
    <property type="match status" value="1"/>
</dbReference>